<evidence type="ECO:0000256" key="2">
    <source>
        <dbReference type="ARBA" id="ARBA00022515"/>
    </source>
</evidence>
<name>A0A135L2J8_9BACI</name>
<keyword evidence="10 12" id="KW-0238">DNA-binding</keyword>
<dbReference type="PANTHER" id="PTHR30313:SF2">
    <property type="entry name" value="DNA PRIMASE"/>
    <property type="match status" value="1"/>
</dbReference>
<dbReference type="InterPro" id="IPR019475">
    <property type="entry name" value="DNA_primase_DnaB-bd"/>
</dbReference>
<dbReference type="InterPro" id="IPR036977">
    <property type="entry name" value="DNA_primase_Znf_CHC2"/>
</dbReference>
<dbReference type="Gene3D" id="1.10.860.10">
    <property type="entry name" value="DNAb Helicase, Chain A"/>
    <property type="match status" value="1"/>
</dbReference>
<dbReference type="SUPFAM" id="SSF48024">
    <property type="entry name" value="N-terminal domain of DnaB helicase"/>
    <property type="match status" value="1"/>
</dbReference>
<dbReference type="OrthoDB" id="9803773at2"/>
<protein>
    <recommendedName>
        <fullName evidence="12 13">DNA primase</fullName>
        <ecNumber evidence="12">2.7.7.101</ecNumber>
    </recommendedName>
</protein>
<keyword evidence="4 12" id="KW-0548">Nucleotidyltransferase</keyword>
<dbReference type="InterPro" id="IPR013264">
    <property type="entry name" value="DNAG_N"/>
</dbReference>
<dbReference type="Pfam" id="PF01807">
    <property type="entry name" value="Zn_ribbon_DnaG"/>
    <property type="match status" value="1"/>
</dbReference>
<dbReference type="Gene3D" id="3.40.1360.10">
    <property type="match status" value="1"/>
</dbReference>
<dbReference type="RefSeq" id="WP_068723400.1">
    <property type="nucleotide sequence ID" value="NZ_LSKU01000001.1"/>
</dbReference>
<evidence type="ECO:0000256" key="8">
    <source>
        <dbReference type="ARBA" id="ARBA00022833"/>
    </source>
</evidence>
<evidence type="ECO:0000256" key="11">
    <source>
        <dbReference type="ARBA" id="ARBA00023163"/>
    </source>
</evidence>
<evidence type="ECO:0000256" key="1">
    <source>
        <dbReference type="ARBA" id="ARBA00022478"/>
    </source>
</evidence>
<dbReference type="NCBIfam" id="TIGR01391">
    <property type="entry name" value="dnaG"/>
    <property type="match status" value="1"/>
</dbReference>
<dbReference type="InterPro" id="IPR037068">
    <property type="entry name" value="DNA_primase_core_N_sf"/>
</dbReference>
<organism evidence="16 17">
    <name type="scientific">Tepidibacillus decaturensis</name>
    <dbReference type="NCBI Taxonomy" id="1413211"/>
    <lineage>
        <taxon>Bacteria</taxon>
        <taxon>Bacillati</taxon>
        <taxon>Bacillota</taxon>
        <taxon>Bacilli</taxon>
        <taxon>Bacillales</taxon>
        <taxon>Bacillaceae</taxon>
        <taxon>Tepidibacillus</taxon>
    </lineage>
</organism>
<dbReference type="Gene3D" id="3.90.580.10">
    <property type="entry name" value="Zinc finger, CHC2-type domain"/>
    <property type="match status" value="1"/>
</dbReference>
<dbReference type="GO" id="GO:0003677">
    <property type="term" value="F:DNA binding"/>
    <property type="evidence" value="ECO:0007669"/>
    <property type="project" value="UniProtKB-KW"/>
</dbReference>
<evidence type="ECO:0000313" key="16">
    <source>
        <dbReference type="EMBL" id="KXG43192.1"/>
    </source>
</evidence>
<evidence type="ECO:0000256" key="5">
    <source>
        <dbReference type="ARBA" id="ARBA00022705"/>
    </source>
</evidence>
<keyword evidence="2 12" id="KW-0639">Primosome</keyword>
<comment type="domain">
    <text evidence="12">Contains an N-terminal zinc-binding domain, a central core domain that contains the primase activity, and a C-terminal DnaB-binding domain.</text>
</comment>
<dbReference type="InterPro" id="IPR006171">
    <property type="entry name" value="TOPRIM_dom"/>
</dbReference>
<keyword evidence="1 12" id="KW-0240">DNA-directed RNA polymerase</keyword>
<dbReference type="EC" id="2.7.7.101" evidence="12"/>
<comment type="function">
    <text evidence="12 13">RNA polymerase that catalyzes the synthesis of short RNA molecules used as primers for DNA polymerase during DNA replication.</text>
</comment>
<evidence type="ECO:0000256" key="7">
    <source>
        <dbReference type="ARBA" id="ARBA00022771"/>
    </source>
</evidence>
<dbReference type="FunFam" id="3.90.580.10:FF:000001">
    <property type="entry name" value="DNA primase"/>
    <property type="match status" value="1"/>
</dbReference>
<reference evidence="16 17" key="1">
    <citation type="submission" date="2016-02" db="EMBL/GenBank/DDBJ databases">
        <title>Draft Genome for Tepidibacillus decaturensis nov. sp. Strain Z9, an Anaerobic, Moderately Thermophilic and Heterotrophic Bacterium from Deep Subsurface of the Illinois Basin, USA.</title>
        <authorList>
            <person name="Dong Y."/>
            <person name="Chang J.Y."/>
            <person name="Sanford R."/>
            <person name="Fouke B.W."/>
        </authorList>
    </citation>
    <scope>NUCLEOTIDE SEQUENCE [LARGE SCALE GENOMIC DNA]</scope>
    <source>
        <strain evidence="16 17">Z9</strain>
    </source>
</reference>
<proteinExistence type="inferred from homology"/>
<dbReference type="CDD" id="cd03364">
    <property type="entry name" value="TOPRIM_DnaG_primases"/>
    <property type="match status" value="1"/>
</dbReference>
<evidence type="ECO:0000313" key="17">
    <source>
        <dbReference type="Proteomes" id="UP000070352"/>
    </source>
</evidence>
<comment type="similarity">
    <text evidence="12 13">Belongs to the DnaG primase family.</text>
</comment>
<dbReference type="Proteomes" id="UP000070352">
    <property type="component" value="Unassembled WGS sequence"/>
</dbReference>
<dbReference type="Pfam" id="PF10410">
    <property type="entry name" value="DnaB_bind"/>
    <property type="match status" value="1"/>
</dbReference>
<dbReference type="GO" id="GO:0008270">
    <property type="term" value="F:zinc ion binding"/>
    <property type="evidence" value="ECO:0007669"/>
    <property type="project" value="UniProtKB-UniRule"/>
</dbReference>
<dbReference type="Gene3D" id="3.90.980.10">
    <property type="entry name" value="DNA primase, catalytic core, N-terminal domain"/>
    <property type="match status" value="1"/>
</dbReference>
<comment type="catalytic activity">
    <reaction evidence="12">
        <text>ssDNA + n NTP = ssDNA/pppN(pN)n-1 hybrid + (n-1) diphosphate.</text>
        <dbReference type="EC" id="2.7.7.101"/>
    </reaction>
</comment>
<evidence type="ECO:0000256" key="6">
    <source>
        <dbReference type="ARBA" id="ARBA00022723"/>
    </source>
</evidence>
<sequence>MSSKLIPDEILHNIRRHFDIVDVISQYVQLKKSGRNFVGLCPFHSEKTPSFSVSPEKQIYHCFGCGAGGDVLRFIMEIENFSFREAALHLGQQAGITIPLEHEQTYYDPLEQQKQQMIQVHELASKFYHYLLLETEHGQESLRYLIDRGFTRELIETFYIGYAPSAWDTLKNFLVKRGFAIEILEKAGLIIQSDEGNYYDRFRNRVMFPIFDAHGRVIAFGGRVLDQSLPKYLNSPETLIFNKSKTLYNLHLAKKQIRKKRQAILLEGYVDTIAVWNAGVEQGIATLGTSLTEEHAKILRRDADEVVISYDSDSAGQLAIFRAIDTLQEVGCQIKIVQMPKGLDPDDYIRKFGAESFKQEILGNTVTATAFKIQYIRKDYNLNVESDRMKYLTHAIDIIADLTHAIEREHYLKGLADEFQLSFDSLKNDLQLIYYEKRKKKEKTRDNLAVKWNNNINNGNHLGRSKTLYPAYYNAEKYLIYFMMKDRQIAEKIQQEIGSGFHVEDFAVLAAYIYSYYGEGNPADISRFLSTLQDQHDIQLATEMAMLDVNEEITEDELNDYIMQVKKYNIEIMIKQKREEQLKAERSNDFVKAAQIGQEIIQLRNKLKWG</sequence>
<evidence type="ECO:0000256" key="9">
    <source>
        <dbReference type="ARBA" id="ARBA00022842"/>
    </source>
</evidence>
<keyword evidence="7 12" id="KW-0863">Zinc-finger</keyword>
<keyword evidence="8 12" id="KW-0862">Zinc</keyword>
<dbReference type="GO" id="GO:0006269">
    <property type="term" value="P:DNA replication, synthesis of primer"/>
    <property type="evidence" value="ECO:0007669"/>
    <property type="project" value="UniProtKB-UniRule"/>
</dbReference>
<keyword evidence="9" id="KW-0460">Magnesium</keyword>
<dbReference type="InterPro" id="IPR016136">
    <property type="entry name" value="DNA_helicase_N/primase_C"/>
</dbReference>
<comment type="cofactor">
    <cofactor evidence="12 13 14">
        <name>Zn(2+)</name>
        <dbReference type="ChEBI" id="CHEBI:29105"/>
    </cofactor>
    <text evidence="12 13 14">Binds 1 zinc ion per monomer.</text>
</comment>
<dbReference type="GO" id="GO:0005737">
    <property type="term" value="C:cytoplasm"/>
    <property type="evidence" value="ECO:0007669"/>
    <property type="project" value="TreeGrafter"/>
</dbReference>
<dbReference type="PROSITE" id="PS50880">
    <property type="entry name" value="TOPRIM"/>
    <property type="match status" value="1"/>
</dbReference>
<dbReference type="GO" id="GO:0003899">
    <property type="term" value="F:DNA-directed RNA polymerase activity"/>
    <property type="evidence" value="ECO:0007669"/>
    <property type="project" value="UniProtKB-UniRule"/>
</dbReference>
<evidence type="ECO:0000256" key="4">
    <source>
        <dbReference type="ARBA" id="ARBA00022695"/>
    </source>
</evidence>
<dbReference type="PANTHER" id="PTHR30313">
    <property type="entry name" value="DNA PRIMASE"/>
    <property type="match status" value="1"/>
</dbReference>
<dbReference type="AlphaFoldDB" id="A0A135L2J8"/>
<dbReference type="STRING" id="1413211.U473_03545"/>
<keyword evidence="6 12" id="KW-0479">Metal-binding</keyword>
<evidence type="ECO:0000256" key="3">
    <source>
        <dbReference type="ARBA" id="ARBA00022679"/>
    </source>
</evidence>
<keyword evidence="5 12" id="KW-0235">DNA replication</keyword>
<comment type="subunit">
    <text evidence="12">Monomer. Interacts with DnaB.</text>
</comment>
<feature type="zinc finger region" description="CHC2-type" evidence="12 14">
    <location>
        <begin position="41"/>
        <end position="65"/>
    </location>
</feature>
<dbReference type="Pfam" id="PF13155">
    <property type="entry name" value="Toprim_2"/>
    <property type="match status" value="1"/>
</dbReference>
<dbReference type="FunFam" id="3.90.980.10:FF:000001">
    <property type="entry name" value="DNA primase"/>
    <property type="match status" value="1"/>
</dbReference>
<dbReference type="GO" id="GO:0003678">
    <property type="term" value="F:DNA helicase activity"/>
    <property type="evidence" value="ECO:0007669"/>
    <property type="project" value="InterPro"/>
</dbReference>
<dbReference type="InterPro" id="IPR034151">
    <property type="entry name" value="TOPRIM_DnaG_bac"/>
</dbReference>
<keyword evidence="17" id="KW-1185">Reference proteome</keyword>
<comment type="caution">
    <text evidence="16">The sequence shown here is derived from an EMBL/GenBank/DDBJ whole genome shotgun (WGS) entry which is preliminary data.</text>
</comment>
<dbReference type="Gene3D" id="6.10.140.360">
    <property type="match status" value="1"/>
</dbReference>
<dbReference type="GO" id="GO:0000428">
    <property type="term" value="C:DNA-directed RNA polymerase complex"/>
    <property type="evidence" value="ECO:0007669"/>
    <property type="project" value="UniProtKB-KW"/>
</dbReference>
<evidence type="ECO:0000256" key="14">
    <source>
        <dbReference type="PIRSR" id="PIRSR002811-1"/>
    </source>
</evidence>
<dbReference type="HAMAP" id="MF_00974">
    <property type="entry name" value="DNA_primase_DnaG"/>
    <property type="match status" value="1"/>
</dbReference>
<dbReference type="InterPro" id="IPR030846">
    <property type="entry name" value="DnaG_bac"/>
</dbReference>
<dbReference type="InterPro" id="IPR002694">
    <property type="entry name" value="Znf_CHC2"/>
</dbReference>
<dbReference type="InterPro" id="IPR006295">
    <property type="entry name" value="DNA_primase_DnaG"/>
</dbReference>
<accession>A0A135L2J8</accession>
<feature type="domain" description="Toprim" evidence="15">
    <location>
        <begin position="261"/>
        <end position="342"/>
    </location>
</feature>
<dbReference type="SUPFAM" id="SSF56731">
    <property type="entry name" value="DNA primase core"/>
    <property type="match status" value="1"/>
</dbReference>
<dbReference type="SMART" id="SM00400">
    <property type="entry name" value="ZnF_CHCC"/>
    <property type="match status" value="1"/>
</dbReference>
<evidence type="ECO:0000259" key="15">
    <source>
        <dbReference type="PROSITE" id="PS50880"/>
    </source>
</evidence>
<evidence type="ECO:0000256" key="12">
    <source>
        <dbReference type="HAMAP-Rule" id="MF_00974"/>
    </source>
</evidence>
<dbReference type="SUPFAM" id="SSF57783">
    <property type="entry name" value="Zinc beta-ribbon"/>
    <property type="match status" value="1"/>
</dbReference>
<gene>
    <name evidence="12" type="primary">dnaG</name>
    <name evidence="16" type="ORF">U473_03545</name>
</gene>
<dbReference type="SMART" id="SM00493">
    <property type="entry name" value="TOPRIM"/>
    <property type="match status" value="1"/>
</dbReference>
<dbReference type="GO" id="GO:1990077">
    <property type="term" value="C:primosome complex"/>
    <property type="evidence" value="ECO:0007669"/>
    <property type="project" value="UniProtKB-KW"/>
</dbReference>
<dbReference type="Pfam" id="PF08275">
    <property type="entry name" value="DNAG_N"/>
    <property type="match status" value="1"/>
</dbReference>
<keyword evidence="11 12" id="KW-0804">Transcription</keyword>
<keyword evidence="3 12" id="KW-0808">Transferase</keyword>
<evidence type="ECO:0000256" key="13">
    <source>
        <dbReference type="PIRNR" id="PIRNR002811"/>
    </source>
</evidence>
<dbReference type="InterPro" id="IPR050219">
    <property type="entry name" value="DnaG_primase"/>
</dbReference>
<evidence type="ECO:0000256" key="10">
    <source>
        <dbReference type="ARBA" id="ARBA00023125"/>
    </source>
</evidence>
<dbReference type="EMBL" id="LSKU01000001">
    <property type="protein sequence ID" value="KXG43192.1"/>
    <property type="molecule type" value="Genomic_DNA"/>
</dbReference>
<dbReference type="PIRSF" id="PIRSF002811">
    <property type="entry name" value="DnaG"/>
    <property type="match status" value="1"/>
</dbReference>
<dbReference type="InterPro" id="IPR036185">
    <property type="entry name" value="DNA_heli_DnaB-like_N_sf"/>
</dbReference>
<dbReference type="GO" id="GO:0005524">
    <property type="term" value="F:ATP binding"/>
    <property type="evidence" value="ECO:0007669"/>
    <property type="project" value="InterPro"/>
</dbReference>